<dbReference type="GO" id="GO:0000139">
    <property type="term" value="C:Golgi membrane"/>
    <property type="evidence" value="ECO:0007669"/>
    <property type="project" value="UniProtKB-SubCell"/>
</dbReference>
<dbReference type="InterPro" id="IPR049176">
    <property type="entry name" value="COG5_N"/>
</dbReference>
<organism evidence="8 9">
    <name type="scientific">Gymnopilus junonius</name>
    <name type="common">Spectacular rustgill mushroom</name>
    <name type="synonym">Gymnopilus spectabilis subsp. junonius</name>
    <dbReference type="NCBI Taxonomy" id="109634"/>
    <lineage>
        <taxon>Eukaryota</taxon>
        <taxon>Fungi</taxon>
        <taxon>Dikarya</taxon>
        <taxon>Basidiomycota</taxon>
        <taxon>Agaricomycotina</taxon>
        <taxon>Agaricomycetes</taxon>
        <taxon>Agaricomycetidae</taxon>
        <taxon>Agaricales</taxon>
        <taxon>Agaricineae</taxon>
        <taxon>Hymenogastraceae</taxon>
        <taxon>Gymnopilus</taxon>
    </lineage>
</organism>
<evidence type="ECO:0000256" key="3">
    <source>
        <dbReference type="ARBA" id="ARBA00023034"/>
    </source>
</evidence>
<dbReference type="Pfam" id="PF20649">
    <property type="entry name" value="COG5_C"/>
    <property type="match status" value="1"/>
</dbReference>
<evidence type="ECO:0000256" key="1">
    <source>
        <dbReference type="ARBA" id="ARBA00004395"/>
    </source>
</evidence>
<evidence type="ECO:0000313" key="8">
    <source>
        <dbReference type="EMBL" id="KAF8894946.1"/>
    </source>
</evidence>
<dbReference type="Proteomes" id="UP000724874">
    <property type="component" value="Unassembled WGS sequence"/>
</dbReference>
<dbReference type="GO" id="GO:0017119">
    <property type="term" value="C:Golgi transport complex"/>
    <property type="evidence" value="ECO:0007669"/>
    <property type="project" value="InterPro"/>
</dbReference>
<comment type="subcellular location">
    <subcellularLocation>
        <location evidence="1">Golgi apparatus membrane</location>
        <topology evidence="1">Peripheral membrane protein</topology>
    </subcellularLocation>
</comment>
<dbReference type="EMBL" id="JADNYJ010000063">
    <property type="protein sequence ID" value="KAF8894946.1"/>
    <property type="molecule type" value="Genomic_DNA"/>
</dbReference>
<dbReference type="InterPro" id="IPR019465">
    <property type="entry name" value="Cog5"/>
</dbReference>
<protein>
    <recommendedName>
        <fullName evidence="2">Conserved oligomeric Golgi complex subunit 5</fullName>
    </recommendedName>
</protein>
<keyword evidence="9" id="KW-1185">Reference proteome</keyword>
<accession>A0A9P5TM37</accession>
<evidence type="ECO:0000256" key="4">
    <source>
        <dbReference type="ARBA" id="ARBA00023136"/>
    </source>
</evidence>
<comment type="caution">
    <text evidence="8">The sequence shown here is derived from an EMBL/GenBank/DDBJ whole genome shotgun (WGS) entry which is preliminary data.</text>
</comment>
<evidence type="ECO:0000259" key="7">
    <source>
        <dbReference type="Pfam" id="PF20649"/>
    </source>
</evidence>
<dbReference type="InterPro" id="IPR048485">
    <property type="entry name" value="COG5_helical"/>
</dbReference>
<dbReference type="PANTHER" id="PTHR13228">
    <property type="entry name" value="CONSERVED OLIGOMERIC GOLGI COMPLEX COMPONENT 5"/>
    <property type="match status" value="1"/>
</dbReference>
<keyword evidence="3" id="KW-0333">Golgi apparatus</keyword>
<gene>
    <name evidence="8" type="ORF">CPB84DRAFT_1782716</name>
</gene>
<dbReference type="GO" id="GO:0006891">
    <property type="term" value="P:intra-Golgi vesicle-mediated transport"/>
    <property type="evidence" value="ECO:0007669"/>
    <property type="project" value="InterPro"/>
</dbReference>
<evidence type="ECO:0000313" key="9">
    <source>
        <dbReference type="Proteomes" id="UP000724874"/>
    </source>
</evidence>
<sequence>MADYSVFASPDFDPNEYANAILSADSSSSTYPASESKPAVTDTSILKGPTQESIAKGDISMAISKLSFGIEDVSKQIRSLVTAHHEDLLTQATNANALSGALVSVRAGLSDLDNSVEKLRSKIHMPYENVQNMVTRLQRFHQASDVLRRTSRFVILARRLQLQMNEIQGMKIFDKSVMDELPTASIMHGKDIEDENERAIAKAALSVAELGSLLHEPETSSEGQDTGYNQQLIPLRSVKVVALYEPFIEDARSIVTAEMENMVLSGLSSLNQTLLASSLQTAYNLGVLPSLVQSLLSDLSQAVEDRIRMTFDLSKISKDATAKEVSTANSPHTPQTYRSRVRTEPTNVTAPQWSAVLWTRLEAMFQEMADCCIKVYALEKVLKMKKDTSTHVVFLDEAMKLLENTPSSSFWMSLSRSLQKHLQDSSKGSSFLQQTLSSGLPRVLRLFHDFFGKIAVHTDTTYSDTLQSPETILLLHSLSPVEAQYLARSTNRINEALGQTLSNGARSAPGTNEGINVARIVTNELDAARFDPLLFRAVAKNTAACLDGILTKVEALISRDRAATSLIGPAATPQQISNASLSNFLYQTWDRLSTLEENTATIVAILQPSVQNFKQVCERLMDILTMAIHRELGAIISKLHRIDFSKSVDPDAGMGGSSLYVKELTDKLSFIKTELVMKYNLGDYGRTWVTSVVRYVMRIFVLHISIANPLGESGKLQMASDMTGLEFGLNAFMVDNTRGLESIGDEYRALRAMRPLFFLENKDLASSSHTAGLPPLIVLHHILVRSPIPLPHQLHGWQEAEYVRWVDEHSEEEALTLVDGGLTHWEKVSETEGKAIKEAKEYVDLARKVLKNTEDRQKPNVIT</sequence>
<feature type="region of interest" description="Disordered" evidence="5">
    <location>
        <begin position="322"/>
        <end position="344"/>
    </location>
</feature>
<dbReference type="OrthoDB" id="18786at2759"/>
<keyword evidence="4" id="KW-0472">Membrane</keyword>
<feature type="compositionally biased region" description="Polar residues" evidence="5">
    <location>
        <begin position="324"/>
        <end position="344"/>
    </location>
</feature>
<name>A0A9P5TM37_GYMJU</name>
<feature type="domain" description="Conserved oligomeric Golgi complex subunit 5 helical" evidence="7">
    <location>
        <begin position="235"/>
        <end position="451"/>
    </location>
</feature>
<evidence type="ECO:0000259" key="6">
    <source>
        <dbReference type="Pfam" id="PF10392"/>
    </source>
</evidence>
<dbReference type="Pfam" id="PF10392">
    <property type="entry name" value="COG5_N"/>
    <property type="match status" value="1"/>
</dbReference>
<evidence type="ECO:0000256" key="2">
    <source>
        <dbReference type="ARBA" id="ARBA00020974"/>
    </source>
</evidence>
<evidence type="ECO:0000256" key="5">
    <source>
        <dbReference type="SAM" id="MobiDB-lite"/>
    </source>
</evidence>
<feature type="domain" description="Conserved oligomeric Golgi complex subunit 5 N-terminal" evidence="6">
    <location>
        <begin position="6"/>
        <end position="160"/>
    </location>
</feature>
<dbReference type="AlphaFoldDB" id="A0A9P5TM37"/>
<proteinExistence type="predicted"/>
<reference evidence="8" key="1">
    <citation type="submission" date="2020-11" db="EMBL/GenBank/DDBJ databases">
        <authorList>
            <consortium name="DOE Joint Genome Institute"/>
            <person name="Ahrendt S."/>
            <person name="Riley R."/>
            <person name="Andreopoulos W."/>
            <person name="LaButti K."/>
            <person name="Pangilinan J."/>
            <person name="Ruiz-duenas F.J."/>
            <person name="Barrasa J.M."/>
            <person name="Sanchez-Garcia M."/>
            <person name="Camarero S."/>
            <person name="Miyauchi S."/>
            <person name="Serrano A."/>
            <person name="Linde D."/>
            <person name="Babiker R."/>
            <person name="Drula E."/>
            <person name="Ayuso-Fernandez I."/>
            <person name="Pacheco R."/>
            <person name="Padilla G."/>
            <person name="Ferreira P."/>
            <person name="Barriuso J."/>
            <person name="Kellner H."/>
            <person name="Castanera R."/>
            <person name="Alfaro M."/>
            <person name="Ramirez L."/>
            <person name="Pisabarro A.G."/>
            <person name="Kuo A."/>
            <person name="Tritt A."/>
            <person name="Lipzen A."/>
            <person name="He G."/>
            <person name="Yan M."/>
            <person name="Ng V."/>
            <person name="Cullen D."/>
            <person name="Martin F."/>
            <person name="Rosso M.-N."/>
            <person name="Henrissat B."/>
            <person name="Hibbett D."/>
            <person name="Martinez A.T."/>
            <person name="Grigoriev I.V."/>
        </authorList>
    </citation>
    <scope>NUCLEOTIDE SEQUENCE</scope>
    <source>
        <strain evidence="8">AH 44721</strain>
    </source>
</reference>
<dbReference type="PANTHER" id="PTHR13228:SF3">
    <property type="entry name" value="CONSERVED OLIGOMERIC GOLGI COMPLEX SUBUNIT 5"/>
    <property type="match status" value="1"/>
</dbReference>